<sequence length="295" mass="31377">MQVFVTGASGFVGSAVVKELLNNGHKVLGLVRSENGAQDVAAMGAEVLLGDVNDEIAITKAAQRCDAIIHTAFNHDFTQYKASCEADRRVISIFTAALAGTQKPLVVTSGVGLISDGREVTELDALPAGADKIPRAASEEAANEAMTRGINAYIVRLSPSVHGKGDHGFVPMVIDMARAKDESVYVGDGSNLWPGVHRNDAAALYRLVIEKQPGLRVLNAVAERGVPFRGIAEVIGKKLNIPVKSKTGEQVAEHFGWLAHFAAVSCPSVSEHTRNALGWQPTNIGLIDDINANYF</sequence>
<gene>
    <name evidence="2" type="ORF">ACFQZS_08935</name>
</gene>
<feature type="domain" description="NAD-dependent epimerase/dehydratase" evidence="1">
    <location>
        <begin position="3"/>
        <end position="211"/>
    </location>
</feature>
<evidence type="ECO:0000313" key="2">
    <source>
        <dbReference type="EMBL" id="MFD0750263.1"/>
    </source>
</evidence>
<organism evidence="2 3">
    <name type="scientific">Mucilaginibacter calamicampi</name>
    <dbReference type="NCBI Taxonomy" id="1302352"/>
    <lineage>
        <taxon>Bacteria</taxon>
        <taxon>Pseudomonadati</taxon>
        <taxon>Bacteroidota</taxon>
        <taxon>Sphingobacteriia</taxon>
        <taxon>Sphingobacteriales</taxon>
        <taxon>Sphingobacteriaceae</taxon>
        <taxon>Mucilaginibacter</taxon>
    </lineage>
</organism>
<dbReference type="Pfam" id="PF01370">
    <property type="entry name" value="Epimerase"/>
    <property type="match status" value="1"/>
</dbReference>
<name>A0ABW2YUZ5_9SPHI</name>
<keyword evidence="3" id="KW-1185">Reference proteome</keyword>
<dbReference type="InterPro" id="IPR051783">
    <property type="entry name" value="NAD(P)-dependent_oxidoreduct"/>
</dbReference>
<proteinExistence type="predicted"/>
<dbReference type="EMBL" id="JBHTHU010000005">
    <property type="protein sequence ID" value="MFD0750263.1"/>
    <property type="molecule type" value="Genomic_DNA"/>
</dbReference>
<dbReference type="Proteomes" id="UP001596958">
    <property type="component" value="Unassembled WGS sequence"/>
</dbReference>
<dbReference type="SUPFAM" id="SSF51735">
    <property type="entry name" value="NAD(P)-binding Rossmann-fold domains"/>
    <property type="match status" value="1"/>
</dbReference>
<protein>
    <submittedName>
        <fullName evidence="2">SDR family oxidoreductase</fullName>
    </submittedName>
</protein>
<reference evidence="3" key="1">
    <citation type="journal article" date="2019" name="Int. J. Syst. Evol. Microbiol.">
        <title>The Global Catalogue of Microorganisms (GCM) 10K type strain sequencing project: providing services to taxonomists for standard genome sequencing and annotation.</title>
        <authorList>
            <consortium name="The Broad Institute Genomics Platform"/>
            <consortium name="The Broad Institute Genome Sequencing Center for Infectious Disease"/>
            <person name="Wu L."/>
            <person name="Ma J."/>
        </authorList>
    </citation>
    <scope>NUCLEOTIDE SEQUENCE [LARGE SCALE GENOMIC DNA]</scope>
    <source>
        <strain evidence="3">CCUG 63418</strain>
    </source>
</reference>
<evidence type="ECO:0000259" key="1">
    <source>
        <dbReference type="Pfam" id="PF01370"/>
    </source>
</evidence>
<dbReference type="InterPro" id="IPR001509">
    <property type="entry name" value="Epimerase_deHydtase"/>
</dbReference>
<evidence type="ECO:0000313" key="3">
    <source>
        <dbReference type="Proteomes" id="UP001596958"/>
    </source>
</evidence>
<accession>A0ABW2YUZ5</accession>
<comment type="caution">
    <text evidence="2">The sequence shown here is derived from an EMBL/GenBank/DDBJ whole genome shotgun (WGS) entry which is preliminary data.</text>
</comment>
<dbReference type="RefSeq" id="WP_377099368.1">
    <property type="nucleotide sequence ID" value="NZ_JBHTHU010000005.1"/>
</dbReference>
<dbReference type="Gene3D" id="3.40.50.720">
    <property type="entry name" value="NAD(P)-binding Rossmann-like Domain"/>
    <property type="match status" value="1"/>
</dbReference>
<dbReference type="CDD" id="cd05262">
    <property type="entry name" value="SDR_a7"/>
    <property type="match status" value="1"/>
</dbReference>
<dbReference type="InterPro" id="IPR036291">
    <property type="entry name" value="NAD(P)-bd_dom_sf"/>
</dbReference>
<dbReference type="PANTHER" id="PTHR48079:SF6">
    <property type="entry name" value="NAD(P)-BINDING DOMAIN-CONTAINING PROTEIN-RELATED"/>
    <property type="match status" value="1"/>
</dbReference>
<dbReference type="PANTHER" id="PTHR48079">
    <property type="entry name" value="PROTEIN YEEZ"/>
    <property type="match status" value="1"/>
</dbReference>